<dbReference type="RefSeq" id="YP_009626104.1">
    <property type="nucleotide sequence ID" value="NC_042136.1"/>
</dbReference>
<keyword evidence="2" id="KW-1185">Reference proteome</keyword>
<reference evidence="1 2" key="1">
    <citation type="submission" date="2012-11" db="EMBL/GenBank/DDBJ databases">
        <title>Complete genome sequence of a novel phiKZ-like Vibrio phage.</title>
        <authorList>
            <person name="Luo Z."/>
            <person name="Yu Y."/>
        </authorList>
    </citation>
    <scope>NUCLEOTIDE SEQUENCE [LARGE SCALE GENOMIC DNA]</scope>
</reference>
<evidence type="ECO:0000313" key="2">
    <source>
        <dbReference type="Proteomes" id="UP000272155"/>
    </source>
</evidence>
<protein>
    <submittedName>
        <fullName evidence="1">Uncharacterized protein</fullName>
    </submittedName>
</protein>
<accession>V9LZF3</accession>
<name>V9LZF3_9CAUD</name>
<organism evidence="1 2">
    <name type="scientific">Vibrio phage VP4B</name>
    <dbReference type="NCBI Taxonomy" id="1262540"/>
    <lineage>
        <taxon>Viruses</taxon>
        <taxon>Duplodnaviria</taxon>
        <taxon>Heunggongvirae</taxon>
        <taxon>Uroviricota</taxon>
        <taxon>Caudoviricetes</taxon>
        <taxon>Chimalliviridae</taxon>
        <taxon>Gorgonvirinae</taxon>
        <taxon>Tidunavirus</taxon>
        <taxon>Tidunavirus VP4B</taxon>
    </lineage>
</organism>
<dbReference type="Proteomes" id="UP000272155">
    <property type="component" value="Segment"/>
</dbReference>
<evidence type="ECO:0000313" key="1">
    <source>
        <dbReference type="EMBL" id="AGB07242.1"/>
    </source>
</evidence>
<dbReference type="OrthoDB" id="13660at10239"/>
<proteinExistence type="predicted"/>
<dbReference type="EMBL" id="KC131130">
    <property type="protein sequence ID" value="AGB07242.1"/>
    <property type="molecule type" value="Genomic_DNA"/>
</dbReference>
<dbReference type="KEGG" id="vg:40103004"/>
<dbReference type="GeneID" id="40103004"/>
<sequence>MDFVSYKYTRERLIDLWHELSYEGFRMMVPPHMFMTTKEIENHEHVTYENSYDMGGEIHQQRPYLVTVPHLSRLIKGMNKESRIGFFDAGDSITLFKKITEYLDLWMDIANDCPQYFIPHLDELYELEEVALWIFHTYRPAMITRMNIRMRKQQRDAEHEPKGQNPFLLLLRMGATESVDEIPEDISFISVLDARLPERLSTYYQATKKAKPSLSLEEEWKINMSDIADLIG</sequence>